<feature type="non-terminal residue" evidence="1">
    <location>
        <position position="1"/>
    </location>
</feature>
<name>A0A8X6LEN5_TRICU</name>
<evidence type="ECO:0000313" key="1">
    <source>
        <dbReference type="EMBL" id="GFR04374.1"/>
    </source>
</evidence>
<dbReference type="Proteomes" id="UP000887116">
    <property type="component" value="Unassembled WGS sequence"/>
</dbReference>
<dbReference type="EMBL" id="BMAO01015800">
    <property type="protein sequence ID" value="GFR04374.1"/>
    <property type="molecule type" value="Genomic_DNA"/>
</dbReference>
<proteinExistence type="predicted"/>
<organism evidence="1 2">
    <name type="scientific">Trichonephila clavata</name>
    <name type="common">Joro spider</name>
    <name type="synonym">Nephila clavata</name>
    <dbReference type="NCBI Taxonomy" id="2740835"/>
    <lineage>
        <taxon>Eukaryota</taxon>
        <taxon>Metazoa</taxon>
        <taxon>Ecdysozoa</taxon>
        <taxon>Arthropoda</taxon>
        <taxon>Chelicerata</taxon>
        <taxon>Arachnida</taxon>
        <taxon>Araneae</taxon>
        <taxon>Araneomorphae</taxon>
        <taxon>Entelegynae</taxon>
        <taxon>Araneoidea</taxon>
        <taxon>Nephilidae</taxon>
        <taxon>Trichonephila</taxon>
    </lineage>
</organism>
<reference evidence="1" key="1">
    <citation type="submission" date="2020-07" db="EMBL/GenBank/DDBJ databases">
        <title>Multicomponent nature underlies the extraordinary mechanical properties of spider dragline silk.</title>
        <authorList>
            <person name="Kono N."/>
            <person name="Nakamura H."/>
            <person name="Mori M."/>
            <person name="Yoshida Y."/>
            <person name="Ohtoshi R."/>
            <person name="Malay A.D."/>
            <person name="Moran D.A.P."/>
            <person name="Tomita M."/>
            <person name="Numata K."/>
            <person name="Arakawa K."/>
        </authorList>
    </citation>
    <scope>NUCLEOTIDE SEQUENCE</scope>
</reference>
<comment type="caution">
    <text evidence="1">The sequence shown here is derived from an EMBL/GenBank/DDBJ whole genome shotgun (WGS) entry which is preliminary data.</text>
</comment>
<evidence type="ECO:0000313" key="2">
    <source>
        <dbReference type="Proteomes" id="UP000887116"/>
    </source>
</evidence>
<sequence>DPEPPADPQIEALVRLVELENEDVTPSFEIRSRCPVGFAKRNVIVANFFSN</sequence>
<keyword evidence="2" id="KW-1185">Reference proteome</keyword>
<protein>
    <submittedName>
        <fullName evidence="1">Uncharacterized protein</fullName>
    </submittedName>
</protein>
<dbReference type="AlphaFoldDB" id="A0A8X6LEN5"/>
<gene>
    <name evidence="1" type="ORF">TNCT_505261</name>
</gene>
<accession>A0A8X6LEN5</accession>